<evidence type="ECO:0000313" key="3">
    <source>
        <dbReference type="Proteomes" id="UP001152622"/>
    </source>
</evidence>
<gene>
    <name evidence="2" type="ORF">SKAU_G00143730</name>
</gene>
<organism evidence="2 3">
    <name type="scientific">Synaphobranchus kaupii</name>
    <name type="common">Kaup's arrowtooth eel</name>
    <dbReference type="NCBI Taxonomy" id="118154"/>
    <lineage>
        <taxon>Eukaryota</taxon>
        <taxon>Metazoa</taxon>
        <taxon>Chordata</taxon>
        <taxon>Craniata</taxon>
        <taxon>Vertebrata</taxon>
        <taxon>Euteleostomi</taxon>
        <taxon>Actinopterygii</taxon>
        <taxon>Neopterygii</taxon>
        <taxon>Teleostei</taxon>
        <taxon>Anguilliformes</taxon>
        <taxon>Synaphobranchidae</taxon>
        <taxon>Synaphobranchus</taxon>
    </lineage>
</organism>
<comment type="caution">
    <text evidence="2">The sequence shown here is derived from an EMBL/GenBank/DDBJ whole genome shotgun (WGS) entry which is preliminary data.</text>
</comment>
<evidence type="ECO:0000313" key="2">
    <source>
        <dbReference type="EMBL" id="KAJ8365542.1"/>
    </source>
</evidence>
<reference evidence="2" key="1">
    <citation type="journal article" date="2023" name="Science">
        <title>Genome structures resolve the early diversification of teleost fishes.</title>
        <authorList>
            <person name="Parey E."/>
            <person name="Louis A."/>
            <person name="Montfort J."/>
            <person name="Bouchez O."/>
            <person name="Roques C."/>
            <person name="Iampietro C."/>
            <person name="Lluch J."/>
            <person name="Castinel A."/>
            <person name="Donnadieu C."/>
            <person name="Desvignes T."/>
            <person name="Floi Bucao C."/>
            <person name="Jouanno E."/>
            <person name="Wen M."/>
            <person name="Mejri S."/>
            <person name="Dirks R."/>
            <person name="Jansen H."/>
            <person name="Henkel C."/>
            <person name="Chen W.J."/>
            <person name="Zahm M."/>
            <person name="Cabau C."/>
            <person name="Klopp C."/>
            <person name="Thompson A.W."/>
            <person name="Robinson-Rechavi M."/>
            <person name="Braasch I."/>
            <person name="Lecointre G."/>
            <person name="Bobe J."/>
            <person name="Postlethwait J.H."/>
            <person name="Berthelot C."/>
            <person name="Roest Crollius H."/>
            <person name="Guiguen Y."/>
        </authorList>
    </citation>
    <scope>NUCLEOTIDE SEQUENCE</scope>
    <source>
        <strain evidence="2">WJC10195</strain>
    </source>
</reference>
<name>A0A9Q1FSW2_SYNKA</name>
<keyword evidence="3" id="KW-1185">Reference proteome</keyword>
<feature type="region of interest" description="Disordered" evidence="1">
    <location>
        <begin position="63"/>
        <end position="87"/>
    </location>
</feature>
<dbReference type="Proteomes" id="UP001152622">
    <property type="component" value="Chromosome 4"/>
</dbReference>
<accession>A0A9Q1FSW2</accession>
<dbReference type="AlphaFoldDB" id="A0A9Q1FSW2"/>
<evidence type="ECO:0000256" key="1">
    <source>
        <dbReference type="SAM" id="MobiDB-lite"/>
    </source>
</evidence>
<sequence length="87" mass="9203">MSPAVGLRSPPTPRAIALPEWLSGTSLPSSLLPCPLPPAPRPRSEAPRLFSCPFRGFSPTAVNNSKVQPGQSAHAKLTTVRAPLPLR</sequence>
<dbReference type="EMBL" id="JAINUF010000004">
    <property type="protein sequence ID" value="KAJ8365542.1"/>
    <property type="molecule type" value="Genomic_DNA"/>
</dbReference>
<proteinExistence type="predicted"/>
<protein>
    <submittedName>
        <fullName evidence="2">Uncharacterized protein</fullName>
    </submittedName>
</protein>